<feature type="coiled-coil region" evidence="1">
    <location>
        <begin position="7"/>
        <end position="62"/>
    </location>
</feature>
<accession>A0A1H3U631</accession>
<gene>
    <name evidence="2" type="ORF">SAMN05421736_11825</name>
</gene>
<dbReference type="AlphaFoldDB" id="A0A1H3U631"/>
<evidence type="ECO:0000313" key="3">
    <source>
        <dbReference type="Proteomes" id="UP000198935"/>
    </source>
</evidence>
<evidence type="ECO:0000313" key="2">
    <source>
        <dbReference type="EMBL" id="SDZ56979.1"/>
    </source>
</evidence>
<dbReference type="EMBL" id="FNPI01000018">
    <property type="protein sequence ID" value="SDZ56979.1"/>
    <property type="molecule type" value="Genomic_DNA"/>
</dbReference>
<dbReference type="Proteomes" id="UP000198935">
    <property type="component" value="Unassembled WGS sequence"/>
</dbReference>
<evidence type="ECO:0000256" key="1">
    <source>
        <dbReference type="SAM" id="Coils"/>
    </source>
</evidence>
<sequence>MDNSSRIAMYNEQIAAREKKISSLSQENVTLQSHYVAVTSRIAELERKLETLLSYRNAIDKELAALEFLTDGAGSPMGRIKFLKPGILESKALTMMEERVAERRKRQATALDSVAFAIERMDKKARAIEDEIEWERTRAASYGDMISSNSTRINNLREVIASRRSSIRSL</sequence>
<proteinExistence type="predicted"/>
<protein>
    <submittedName>
        <fullName evidence="2">Uncharacterized protein</fullName>
    </submittedName>
</protein>
<reference evidence="3" key="1">
    <citation type="submission" date="2016-10" db="EMBL/GenBank/DDBJ databases">
        <authorList>
            <person name="Varghese N."/>
            <person name="Submissions S."/>
        </authorList>
    </citation>
    <scope>NUCLEOTIDE SEQUENCE [LARGE SCALE GENOMIC DNA]</scope>
    <source>
        <strain evidence="3">SP</strain>
    </source>
</reference>
<dbReference type="STRING" id="1503961.SAMN05421736_11825"/>
<name>A0A1H3U631_9BACI</name>
<organism evidence="2 3">
    <name type="scientific">Evansella caseinilytica</name>
    <dbReference type="NCBI Taxonomy" id="1503961"/>
    <lineage>
        <taxon>Bacteria</taxon>
        <taxon>Bacillati</taxon>
        <taxon>Bacillota</taxon>
        <taxon>Bacilli</taxon>
        <taxon>Bacillales</taxon>
        <taxon>Bacillaceae</taxon>
        <taxon>Evansella</taxon>
    </lineage>
</organism>
<keyword evidence="1" id="KW-0175">Coiled coil</keyword>
<keyword evidence="3" id="KW-1185">Reference proteome</keyword>